<dbReference type="PROSITE" id="PS50209">
    <property type="entry name" value="CARD"/>
    <property type="match status" value="1"/>
</dbReference>
<dbReference type="GO" id="GO:0016323">
    <property type="term" value="C:basolateral plasma membrane"/>
    <property type="evidence" value="ECO:0007669"/>
    <property type="project" value="UniProtKB-SubCell"/>
</dbReference>
<dbReference type="PANTHER" id="PTHR24106">
    <property type="entry name" value="NACHT, LRR AND CARD DOMAINS-CONTAINING"/>
    <property type="match status" value="1"/>
</dbReference>
<keyword evidence="4" id="KW-1003">Cell membrane</keyword>
<evidence type="ECO:0000256" key="12">
    <source>
        <dbReference type="ARBA" id="ARBA00022859"/>
    </source>
</evidence>
<dbReference type="EMBL" id="JANIIK010000109">
    <property type="protein sequence ID" value="KAJ3597861.1"/>
    <property type="molecule type" value="Genomic_DNA"/>
</dbReference>
<dbReference type="InterPro" id="IPR001611">
    <property type="entry name" value="Leu-rich_rpt"/>
</dbReference>
<dbReference type="Proteomes" id="UP001148018">
    <property type="component" value="Unassembled WGS sequence"/>
</dbReference>
<feature type="compositionally biased region" description="Pro residues" evidence="17">
    <location>
        <begin position="17"/>
        <end position="35"/>
    </location>
</feature>
<keyword evidence="6" id="KW-0399">Innate immunity</keyword>
<dbReference type="PROSITE" id="PS50837">
    <property type="entry name" value="NACHT"/>
    <property type="match status" value="1"/>
</dbReference>
<keyword evidence="14" id="KW-0564">Palmitate</keyword>
<feature type="domain" description="NACHT" evidence="19">
    <location>
        <begin position="214"/>
        <end position="354"/>
    </location>
</feature>
<dbReference type="GO" id="GO:0042981">
    <property type="term" value="P:regulation of apoptotic process"/>
    <property type="evidence" value="ECO:0007669"/>
    <property type="project" value="InterPro"/>
</dbReference>
<dbReference type="Pfam" id="PF17776">
    <property type="entry name" value="NLRC4_HD2"/>
    <property type="match status" value="1"/>
</dbReference>
<dbReference type="Gene3D" id="1.10.533.10">
    <property type="entry name" value="Death Domain, Fas"/>
    <property type="match status" value="1"/>
</dbReference>
<keyword evidence="13" id="KW-0472">Membrane</keyword>
<evidence type="ECO:0000256" key="6">
    <source>
        <dbReference type="ARBA" id="ARBA00022588"/>
    </source>
</evidence>
<reference evidence="20" key="1">
    <citation type="submission" date="2022-07" db="EMBL/GenBank/DDBJ databases">
        <title>Chromosome-level genome of Muraenolepis orangiensis.</title>
        <authorList>
            <person name="Kim J."/>
        </authorList>
    </citation>
    <scope>NUCLEOTIDE SEQUENCE</scope>
    <source>
        <strain evidence="20">KU_S4_2022</strain>
        <tissue evidence="20">Muscle</tissue>
    </source>
</reference>
<comment type="caution">
    <text evidence="20">The sequence shown here is derived from an EMBL/GenBank/DDBJ whole genome shotgun (WGS) entry which is preliminary data.</text>
</comment>
<dbReference type="InterPro" id="IPR011029">
    <property type="entry name" value="DEATH-like_dom_sf"/>
</dbReference>
<dbReference type="InterPro" id="IPR001315">
    <property type="entry name" value="CARD"/>
</dbReference>
<dbReference type="InterPro" id="IPR027417">
    <property type="entry name" value="P-loop_NTPase"/>
</dbReference>
<evidence type="ECO:0000256" key="3">
    <source>
        <dbReference type="ARBA" id="ARBA00004496"/>
    </source>
</evidence>
<evidence type="ECO:0000256" key="10">
    <source>
        <dbReference type="ARBA" id="ARBA00022840"/>
    </source>
</evidence>
<evidence type="ECO:0000256" key="8">
    <source>
        <dbReference type="ARBA" id="ARBA00022737"/>
    </source>
</evidence>
<keyword evidence="8" id="KW-0677">Repeat</keyword>
<evidence type="ECO:0000313" key="20">
    <source>
        <dbReference type="EMBL" id="KAJ3597861.1"/>
    </source>
</evidence>
<comment type="subcellular location">
    <subcellularLocation>
        <location evidence="1">Basolateral cell membrane</location>
    </subcellularLocation>
    <subcellularLocation>
        <location evidence="2">Cell membrane</location>
        <topology evidence="2">Lipid-anchor</topology>
    </subcellularLocation>
    <subcellularLocation>
        <location evidence="3">Cytoplasm</location>
    </subcellularLocation>
</comment>
<feature type="domain" description="CARD" evidence="18">
    <location>
        <begin position="40"/>
        <end position="109"/>
    </location>
</feature>
<dbReference type="Pfam" id="PF13516">
    <property type="entry name" value="LRR_6"/>
    <property type="match status" value="2"/>
</dbReference>
<dbReference type="Pfam" id="PF05729">
    <property type="entry name" value="NACHT"/>
    <property type="match status" value="1"/>
</dbReference>
<dbReference type="Pfam" id="PF00619">
    <property type="entry name" value="CARD"/>
    <property type="match status" value="1"/>
</dbReference>
<evidence type="ECO:0000256" key="14">
    <source>
        <dbReference type="ARBA" id="ARBA00023139"/>
    </source>
</evidence>
<evidence type="ECO:0000256" key="1">
    <source>
        <dbReference type="ARBA" id="ARBA00004187"/>
    </source>
</evidence>
<dbReference type="AlphaFoldDB" id="A0A9Q0E0C0"/>
<organism evidence="20 21">
    <name type="scientific">Muraenolepis orangiensis</name>
    <name type="common">Patagonian moray cod</name>
    <dbReference type="NCBI Taxonomy" id="630683"/>
    <lineage>
        <taxon>Eukaryota</taxon>
        <taxon>Metazoa</taxon>
        <taxon>Chordata</taxon>
        <taxon>Craniata</taxon>
        <taxon>Vertebrata</taxon>
        <taxon>Euteleostomi</taxon>
        <taxon>Actinopterygii</taxon>
        <taxon>Neopterygii</taxon>
        <taxon>Teleostei</taxon>
        <taxon>Neoteleostei</taxon>
        <taxon>Acanthomorphata</taxon>
        <taxon>Zeiogadaria</taxon>
        <taxon>Gadariae</taxon>
        <taxon>Gadiformes</taxon>
        <taxon>Muraenolepidoidei</taxon>
        <taxon>Muraenolepididae</taxon>
        <taxon>Muraenolepis</taxon>
    </lineage>
</organism>
<keyword evidence="11" id="KW-0832">Ubl conjugation</keyword>
<evidence type="ECO:0000256" key="17">
    <source>
        <dbReference type="SAM" id="MobiDB-lite"/>
    </source>
</evidence>
<keyword evidence="9" id="KW-0547">Nucleotide-binding</keyword>
<dbReference type="SUPFAM" id="SSF47986">
    <property type="entry name" value="DEATH domain"/>
    <property type="match status" value="1"/>
</dbReference>
<evidence type="ECO:0000256" key="15">
    <source>
        <dbReference type="ARBA" id="ARBA00023288"/>
    </source>
</evidence>
<keyword evidence="21" id="KW-1185">Reference proteome</keyword>
<comment type="similarity">
    <text evidence="16">Belongs to the NOD1-NOD2 family.</text>
</comment>
<evidence type="ECO:0000256" key="7">
    <source>
        <dbReference type="ARBA" id="ARBA00022614"/>
    </source>
</evidence>
<evidence type="ECO:0000256" key="4">
    <source>
        <dbReference type="ARBA" id="ARBA00022475"/>
    </source>
</evidence>
<evidence type="ECO:0000259" key="19">
    <source>
        <dbReference type="PROSITE" id="PS50837"/>
    </source>
</evidence>
<evidence type="ECO:0000256" key="13">
    <source>
        <dbReference type="ARBA" id="ARBA00023136"/>
    </source>
</evidence>
<dbReference type="InterPro" id="IPR032675">
    <property type="entry name" value="LRR_dom_sf"/>
</dbReference>
<proteinExistence type="inferred from homology"/>
<dbReference type="GO" id="GO:0005524">
    <property type="term" value="F:ATP binding"/>
    <property type="evidence" value="ECO:0007669"/>
    <property type="project" value="UniProtKB-KW"/>
</dbReference>
<dbReference type="GO" id="GO:0005737">
    <property type="term" value="C:cytoplasm"/>
    <property type="evidence" value="ECO:0007669"/>
    <property type="project" value="UniProtKB-SubCell"/>
</dbReference>
<dbReference type="InterPro" id="IPR007111">
    <property type="entry name" value="NACHT_NTPase"/>
</dbReference>
<dbReference type="OrthoDB" id="120976at2759"/>
<evidence type="ECO:0000259" key="18">
    <source>
        <dbReference type="PROSITE" id="PS50209"/>
    </source>
</evidence>
<evidence type="ECO:0000256" key="5">
    <source>
        <dbReference type="ARBA" id="ARBA00022490"/>
    </source>
</evidence>
<keyword evidence="15" id="KW-0449">Lipoprotein</keyword>
<sequence>MVVDGHGEEDEEEAHLLPPPAPFAPPPPAPPGPCPVAPSQLLSRYRELLVSRAKSVRCVLDNLLLGAFFCEEDVEIVERSATKSDQMRTMLELIQCKGEEASEYFLYVLSKLRDIYVDLQPWLEEIQYQPSNDMLKMNVLNTDPISKYCERQRHELGQDTQFILSYAQREEARLDHLYTDTQMELQNDRNESLGCLQGLDQLLDESGVFNPQADVVYVTGDAGMGKSLLLQKLQNIWAKRELQTDAIFLFRFRCRMFAAFRDTAEISLRDLLFKHSCYPDDDPDDEVFQYIVRFPERTIFTFDGYDEIESEVDLSDVGEVVSPDAKAHPLLLLINLLSGKLLRGSRKVLTARTGTDVPKRVIRKKVLLRGFSPAHLQAYVALHFRKPEHRRLVSVHLDASPHLCGLCSTPLFCWIVFKSFKHLHSVHSDFELPEKSFTLTDIFLLFSEVFLSRWGLPAESPPRKGARCTSETFKAGLRPLGAHATLALRGMERGHFMFNQEEVSACNLTEDDLLMGFLRPVDRYDACGGEATFEFLHVTLQSFLAALALVLNDDVDVRAFLKFFAECKRKRESFYFPCVPWITRPSKPRGKDAFKSNEHLQYTNLFLCGLLAKDHESLMEHMVPPGLLRKKRALLKTYLSTSIRSHLRGLPTYSSDEGPRVHVLPNFIWMLRCIFETGSNDVARLTAKRITANYIKLGYCEVYSGDCTALNFVLQHRKKLLAVDMDNNNINDYGVQQLRPSFSKMTVVRLCVNQISDSSMKVLAEELCKRKIVKVLGLYSNLITDAGAEFVAEIVEQCPRLQILKLGKNKITSVGGKRLANAIKKSTSIYDVGMWGNSVGDEGAKVFAEALRNHPSLYSLSLSANGITSEGGRSLAEALLENTVIRIFWLVENKLTDEVAPHLAKLVEANTGLADLWLVSNQLTAAGLRLLHRALTHNTALKEICVKGNSVSEQEEKQFEADRRLRFH</sequence>
<evidence type="ECO:0008006" key="22">
    <source>
        <dbReference type="Google" id="ProtNLM"/>
    </source>
</evidence>
<dbReference type="Pfam" id="PF17779">
    <property type="entry name" value="WHD_NOD2"/>
    <property type="match status" value="1"/>
</dbReference>
<keyword evidence="12" id="KW-0391">Immunity</keyword>
<name>A0A9Q0E0C0_9TELE</name>
<gene>
    <name evidence="20" type="ORF">NHX12_001377</name>
</gene>
<evidence type="ECO:0000256" key="16">
    <source>
        <dbReference type="ARBA" id="ARBA00038296"/>
    </source>
</evidence>
<feature type="region of interest" description="Disordered" evidence="17">
    <location>
        <begin position="1"/>
        <end position="35"/>
    </location>
</feature>
<dbReference type="InterPro" id="IPR041267">
    <property type="entry name" value="NLRP_HD2"/>
</dbReference>
<keyword evidence="5" id="KW-0963">Cytoplasm</keyword>
<dbReference type="InterPro" id="IPR051261">
    <property type="entry name" value="NLR"/>
</dbReference>
<accession>A0A9Q0E0C0</accession>
<evidence type="ECO:0000313" key="21">
    <source>
        <dbReference type="Proteomes" id="UP001148018"/>
    </source>
</evidence>
<dbReference type="GO" id="GO:0045087">
    <property type="term" value="P:innate immune response"/>
    <property type="evidence" value="ECO:0007669"/>
    <property type="project" value="UniProtKB-KW"/>
</dbReference>
<dbReference type="SMART" id="SM00368">
    <property type="entry name" value="LRR_RI"/>
    <property type="match status" value="7"/>
</dbReference>
<dbReference type="Gene3D" id="3.40.50.300">
    <property type="entry name" value="P-loop containing nucleotide triphosphate hydrolases"/>
    <property type="match status" value="1"/>
</dbReference>
<evidence type="ECO:0000256" key="9">
    <source>
        <dbReference type="ARBA" id="ARBA00022741"/>
    </source>
</evidence>
<evidence type="ECO:0000256" key="2">
    <source>
        <dbReference type="ARBA" id="ARBA00004193"/>
    </source>
</evidence>
<protein>
    <recommendedName>
        <fullName evidence="22">Nucleotide-binding oligomerization domain-containing protein 1</fullName>
    </recommendedName>
</protein>
<dbReference type="Gene3D" id="3.80.10.10">
    <property type="entry name" value="Ribonuclease Inhibitor"/>
    <property type="match status" value="2"/>
</dbReference>
<keyword evidence="10" id="KW-0067">ATP-binding</keyword>
<dbReference type="SUPFAM" id="SSF52047">
    <property type="entry name" value="RNI-like"/>
    <property type="match status" value="1"/>
</dbReference>
<evidence type="ECO:0000256" key="11">
    <source>
        <dbReference type="ARBA" id="ARBA00022843"/>
    </source>
</evidence>
<keyword evidence="7" id="KW-0433">Leucine-rich repeat</keyword>
<dbReference type="InterPro" id="IPR041075">
    <property type="entry name" value="NOD1/2_WH"/>
</dbReference>